<dbReference type="EMBL" id="JBHGCJ010000018">
    <property type="protein sequence ID" value="MFG6111226.1"/>
    <property type="molecule type" value="Genomic_DNA"/>
</dbReference>
<name>A0ABW7D1Z7_9GAMM</name>
<evidence type="ECO:0000256" key="1">
    <source>
        <dbReference type="SAM" id="SignalP"/>
    </source>
</evidence>
<evidence type="ECO:0000313" key="3">
    <source>
        <dbReference type="Proteomes" id="UP001605261"/>
    </source>
</evidence>
<protein>
    <submittedName>
        <fullName evidence="2">YiiG family protein</fullName>
    </submittedName>
</protein>
<dbReference type="Pfam" id="PF12889">
    <property type="entry name" value="DUF3829"/>
    <property type="match status" value="1"/>
</dbReference>
<dbReference type="PROSITE" id="PS51257">
    <property type="entry name" value="PROKAR_LIPOPROTEIN"/>
    <property type="match status" value="1"/>
</dbReference>
<feature type="chain" id="PRO_5045577253" evidence="1">
    <location>
        <begin position="31"/>
        <end position="316"/>
    </location>
</feature>
<keyword evidence="3" id="KW-1185">Reference proteome</keyword>
<dbReference type="Proteomes" id="UP001605261">
    <property type="component" value="Unassembled WGS sequence"/>
</dbReference>
<gene>
    <name evidence="2" type="ORF">ACEU0G_001117</name>
</gene>
<dbReference type="RefSeq" id="WP_394164570.1">
    <property type="nucleotide sequence ID" value="NZ_JBHGCJ010000018.1"/>
</dbReference>
<organism evidence="2 3">
    <name type="scientific">Stenotrophomonas nematodicola</name>
    <dbReference type="NCBI Taxonomy" id="2656746"/>
    <lineage>
        <taxon>Bacteria</taxon>
        <taxon>Pseudomonadati</taxon>
        <taxon>Pseudomonadota</taxon>
        <taxon>Gammaproteobacteria</taxon>
        <taxon>Lysobacterales</taxon>
        <taxon>Lysobacteraceae</taxon>
        <taxon>Stenotrophomonas</taxon>
    </lineage>
</organism>
<reference evidence="2 3" key="1">
    <citation type="submission" date="2024-09" db="EMBL/GenBank/DDBJ databases">
        <authorList>
            <consortium name="All-Russian atlas of soil microorganisms"/>
            <consortium name="as a basis for the search for new antimicrobial producers and enzymes with unique properties"/>
            <person name="Sokolova E.A."/>
            <person name="Voronina E.N."/>
        </authorList>
    </citation>
    <scope>NUCLEOTIDE SEQUENCE [LARGE SCALE GENOMIC DNA]</scope>
    <source>
        <strain evidence="2 3">AF-22b-331.1</strain>
    </source>
</reference>
<accession>A0ABW7D1Z7</accession>
<evidence type="ECO:0000313" key="2">
    <source>
        <dbReference type="EMBL" id="MFG6111226.1"/>
    </source>
</evidence>
<keyword evidence="1" id="KW-0732">Signal</keyword>
<proteinExistence type="predicted"/>
<dbReference type="InterPro" id="IPR024291">
    <property type="entry name" value="DUF3829"/>
</dbReference>
<comment type="caution">
    <text evidence="2">The sequence shown here is derived from an EMBL/GenBank/DDBJ whole genome shotgun (WGS) entry which is preliminary data.</text>
</comment>
<feature type="signal peptide" evidence="1">
    <location>
        <begin position="1"/>
        <end position="30"/>
    </location>
</feature>
<sequence>MSHRKPSASLAAAIAVIGLLGACSKGPSHAVDTEGVEKVNAYIACFNAVEQPIHEGFQQYTGWMQDPKAGPTGKEAHVRGPGMVLSHRVALCNEPMVAALAMTPADAALDPPARTYQQRFVDLYALIEQTDRYYTREDYLRDDHAGMRTQHGPLMQAYMAFFEASDALDAALETREDERRRAQLKEIEAAEGRSASYYQLRIVGDAKQLVALLTAETPDLAVARTQLAAFQALLKQAQDDKIGKGDAMWGHLERAADGLARDAGRRVDRLQENKPLTRSEQILMQGGGRIGNPQGSAEAVTDSYNDLVDASNQLSR</sequence>